<organism evidence="3 4">
    <name type="scientific">Ascaris lumbricoides</name>
    <name type="common">Giant roundworm</name>
    <dbReference type="NCBI Taxonomy" id="6252"/>
    <lineage>
        <taxon>Eukaryota</taxon>
        <taxon>Metazoa</taxon>
        <taxon>Ecdysozoa</taxon>
        <taxon>Nematoda</taxon>
        <taxon>Chromadorea</taxon>
        <taxon>Rhabditida</taxon>
        <taxon>Spirurina</taxon>
        <taxon>Ascaridomorpha</taxon>
        <taxon>Ascaridoidea</taxon>
        <taxon>Ascarididae</taxon>
        <taxon>Ascaris</taxon>
    </lineage>
</organism>
<dbReference type="Pfam" id="PF24469">
    <property type="entry name" value="F54D1_6_C"/>
    <property type="match status" value="1"/>
</dbReference>
<evidence type="ECO:0000313" key="3">
    <source>
        <dbReference type="Proteomes" id="UP000036681"/>
    </source>
</evidence>
<dbReference type="WBParaSite" id="ALUE_0000095801-mRNA-1">
    <property type="protein sequence ID" value="ALUE_0000095801-mRNA-1"/>
    <property type="gene ID" value="ALUE_0000095801"/>
</dbReference>
<accession>A0A0M3HHG3</accession>
<feature type="domain" description="DUF7658" evidence="2">
    <location>
        <begin position="1"/>
        <end position="69"/>
    </location>
</feature>
<keyword evidence="3" id="KW-1185">Reference proteome</keyword>
<name>A0A0M3HHG3_ASCLU</name>
<evidence type="ECO:0000259" key="1">
    <source>
        <dbReference type="Pfam" id="PF24469"/>
    </source>
</evidence>
<feature type="domain" description="F54D1.6-like C-terminal Sushi-like" evidence="1">
    <location>
        <begin position="75"/>
        <end position="127"/>
    </location>
</feature>
<reference evidence="4" key="1">
    <citation type="submission" date="2017-02" db="UniProtKB">
        <authorList>
            <consortium name="WormBaseParasite"/>
        </authorList>
    </citation>
    <scope>IDENTIFICATION</scope>
</reference>
<proteinExistence type="predicted"/>
<protein>
    <submittedName>
        <fullName evidence="4">SCP domain-containing protein</fullName>
    </submittedName>
</protein>
<dbReference type="AlphaFoldDB" id="A0A0M3HHG3"/>
<dbReference type="Proteomes" id="UP000036681">
    <property type="component" value="Unplaced"/>
</dbReference>
<dbReference type="Pfam" id="PF24678">
    <property type="entry name" value="DUF7658"/>
    <property type="match status" value="1"/>
</dbReference>
<sequence length="135" mass="15410">MQNNPQANVAQLRDQVIRQFGTSGCIDNPSEVMSECSDSIPCLYDYSMLRSKVLAIEAKNEWAIFQSDRTLGSRRYNSCGAIMIEYPAYMLKTPSMAAAYLQGDIASFSCYQTHWIKGDYEYKCKCNLNLFFNLH</sequence>
<dbReference type="InterPro" id="IPR057017">
    <property type="entry name" value="F54D1_6-like_C"/>
</dbReference>
<dbReference type="InterPro" id="IPR056075">
    <property type="entry name" value="DUF7658"/>
</dbReference>
<evidence type="ECO:0000313" key="4">
    <source>
        <dbReference type="WBParaSite" id="ALUE_0000095801-mRNA-1"/>
    </source>
</evidence>
<evidence type="ECO:0000259" key="2">
    <source>
        <dbReference type="Pfam" id="PF24678"/>
    </source>
</evidence>